<evidence type="ECO:0000259" key="3">
    <source>
        <dbReference type="Pfam" id="PF01939"/>
    </source>
</evidence>
<keyword evidence="1" id="KW-0238">DNA-binding</keyword>
<proteinExistence type="predicted"/>
<dbReference type="AlphaFoldDB" id="E6Q0S2"/>
<dbReference type="Pfam" id="PF01939">
    <property type="entry name" value="NucS_C"/>
    <property type="match status" value="1"/>
</dbReference>
<organism evidence="4">
    <name type="scientific">mine drainage metagenome</name>
    <dbReference type="NCBI Taxonomy" id="410659"/>
    <lineage>
        <taxon>unclassified sequences</taxon>
        <taxon>metagenomes</taxon>
        <taxon>ecological metagenomes</taxon>
    </lineage>
</organism>
<dbReference type="EMBL" id="CABO01000006">
    <property type="protein sequence ID" value="CBI00782.1"/>
    <property type="molecule type" value="Genomic_DNA"/>
</dbReference>
<dbReference type="CDD" id="cd22341">
    <property type="entry name" value="NucS-like"/>
    <property type="match status" value="1"/>
</dbReference>
<dbReference type="InterPro" id="IPR011856">
    <property type="entry name" value="tRNA_endonuc-like_dom_sf"/>
</dbReference>
<evidence type="ECO:0000313" key="4">
    <source>
        <dbReference type="EMBL" id="CBI00782.1"/>
    </source>
</evidence>
<name>E6Q0S2_9ZZZZ</name>
<feature type="compositionally biased region" description="Polar residues" evidence="2">
    <location>
        <begin position="20"/>
        <end position="32"/>
    </location>
</feature>
<dbReference type="GO" id="GO:0003677">
    <property type="term" value="F:DNA binding"/>
    <property type="evidence" value="ECO:0007669"/>
    <property type="project" value="UniProtKB-KW"/>
</dbReference>
<accession>E6Q0S2</accession>
<comment type="caution">
    <text evidence="4">The sequence shown here is derived from an EMBL/GenBank/DDBJ whole genome shotgun (WGS) entry which is preliminary data.</text>
</comment>
<sequence>MGGQKPDAGKGSNPGRRSHTTGNSNASCDRTSDSISCRSMNLGIFPSNEKRPTCSFRLFRAGTNDKASRLVRISRLPIGRISFPIRWQRPPLSIVSCTMARSLSSLAKASGSRPASGTGKRPITAKSSLLGVNFPVSKRGQFLASVTTDGKRFALENHLRDFLAKDVTFIEPGMRLFTEIEGIDGVEVPMGGNRAADLLLIDGSGSLVVVELKVSRGHEKTVGQLLRYIGFAKREYAKGRKVRGVIVASEISNDLRLAVEPLKDALDVRLMRYTLKFEMTIAS</sequence>
<evidence type="ECO:0000256" key="1">
    <source>
        <dbReference type="ARBA" id="ARBA00023125"/>
    </source>
</evidence>
<dbReference type="InterPro" id="IPR048301">
    <property type="entry name" value="NucS_C"/>
</dbReference>
<feature type="region of interest" description="Disordered" evidence="2">
    <location>
        <begin position="1"/>
        <end position="32"/>
    </location>
</feature>
<dbReference type="GO" id="GO:0004519">
    <property type="term" value="F:endonuclease activity"/>
    <property type="evidence" value="ECO:0007669"/>
    <property type="project" value="InterPro"/>
</dbReference>
<feature type="domain" description="Endonuclease NucS C-terminal" evidence="3">
    <location>
        <begin position="156"/>
        <end position="256"/>
    </location>
</feature>
<dbReference type="InterPro" id="IPR002793">
    <property type="entry name" value="Endonuclease_NucS"/>
</dbReference>
<gene>
    <name evidence="4" type="ORF">CARN4_0130</name>
</gene>
<protein>
    <recommendedName>
        <fullName evidence="3">Endonuclease NucS C-terminal domain-containing protein</fullName>
    </recommendedName>
</protein>
<evidence type="ECO:0000256" key="2">
    <source>
        <dbReference type="SAM" id="MobiDB-lite"/>
    </source>
</evidence>
<dbReference type="Gene3D" id="3.40.1350.10">
    <property type="match status" value="1"/>
</dbReference>
<reference evidence="4" key="1">
    <citation type="submission" date="2009-10" db="EMBL/GenBank/DDBJ databases">
        <title>Diversity of trophic interactions inside an arsenic-rich microbial ecosystem.</title>
        <authorList>
            <person name="Bertin P.N."/>
            <person name="Heinrich-Salmeron A."/>
            <person name="Pelletier E."/>
            <person name="Goulhen-Chollet F."/>
            <person name="Arsene-Ploetze F."/>
            <person name="Gallien S."/>
            <person name="Calteau A."/>
            <person name="Vallenet D."/>
            <person name="Casiot C."/>
            <person name="Chane-Woon-Ming B."/>
            <person name="Giloteaux L."/>
            <person name="Barakat M."/>
            <person name="Bonnefoy V."/>
            <person name="Bruneel O."/>
            <person name="Chandler M."/>
            <person name="Cleiss J."/>
            <person name="Duran R."/>
            <person name="Elbaz-Poulichet F."/>
            <person name="Fonknechten N."/>
            <person name="Lauga B."/>
            <person name="Mornico D."/>
            <person name="Ortet P."/>
            <person name="Schaeffer C."/>
            <person name="Siguier P."/>
            <person name="Alexander Thil Smith A."/>
            <person name="Van Dorsselaer A."/>
            <person name="Weissenbach J."/>
            <person name="Medigue C."/>
            <person name="Le Paslier D."/>
        </authorList>
    </citation>
    <scope>NUCLEOTIDE SEQUENCE</scope>
</reference>